<dbReference type="Pfam" id="PF08241">
    <property type="entry name" value="Methyltransf_11"/>
    <property type="match status" value="1"/>
</dbReference>
<evidence type="ECO:0000313" key="3">
    <source>
        <dbReference type="EMBL" id="SIT44980.1"/>
    </source>
</evidence>
<organism evidence="3 4">
    <name type="scientific">Paraburkholderia piptadeniae</name>
    <dbReference type="NCBI Taxonomy" id="1701573"/>
    <lineage>
        <taxon>Bacteria</taxon>
        <taxon>Pseudomonadati</taxon>
        <taxon>Pseudomonadota</taxon>
        <taxon>Betaproteobacteria</taxon>
        <taxon>Burkholderiales</taxon>
        <taxon>Burkholderiaceae</taxon>
        <taxon>Paraburkholderia</taxon>
    </lineage>
</organism>
<proteinExistence type="predicted"/>
<dbReference type="PANTHER" id="PTHR44068:SF1">
    <property type="entry name" value="HYPOTHETICAL LOC100005854"/>
    <property type="match status" value="1"/>
</dbReference>
<dbReference type="EMBL" id="CYGY02000045">
    <property type="protein sequence ID" value="SIT44980.1"/>
    <property type="molecule type" value="Genomic_DNA"/>
</dbReference>
<dbReference type="PANTHER" id="PTHR44068">
    <property type="entry name" value="ZGC:194242"/>
    <property type="match status" value="1"/>
</dbReference>
<dbReference type="InterPro" id="IPR013216">
    <property type="entry name" value="Methyltransf_11"/>
</dbReference>
<dbReference type="GO" id="GO:0003838">
    <property type="term" value="F:sterol 24-C-methyltransferase activity"/>
    <property type="evidence" value="ECO:0007669"/>
    <property type="project" value="TreeGrafter"/>
</dbReference>
<feature type="domain" description="Methyltransferase type 11" evidence="2">
    <location>
        <begin position="63"/>
        <end position="160"/>
    </location>
</feature>
<dbReference type="InterPro" id="IPR050447">
    <property type="entry name" value="Erg6_SMT_methyltransf"/>
</dbReference>
<dbReference type="GO" id="GO:0016126">
    <property type="term" value="P:sterol biosynthetic process"/>
    <property type="evidence" value="ECO:0007669"/>
    <property type="project" value="TreeGrafter"/>
</dbReference>
<dbReference type="SUPFAM" id="SSF53335">
    <property type="entry name" value="S-adenosyl-L-methionine-dependent methyltransferases"/>
    <property type="match status" value="1"/>
</dbReference>
<gene>
    <name evidence="3" type="ORF">BN2476_450018</name>
</gene>
<accession>A0A1N7SC84</accession>
<dbReference type="InterPro" id="IPR029063">
    <property type="entry name" value="SAM-dependent_MTases_sf"/>
</dbReference>
<keyword evidence="3" id="KW-0489">Methyltransferase</keyword>
<evidence type="ECO:0000259" key="2">
    <source>
        <dbReference type="Pfam" id="PF08241"/>
    </source>
</evidence>
<evidence type="ECO:0000313" key="4">
    <source>
        <dbReference type="Proteomes" id="UP000195569"/>
    </source>
</evidence>
<dbReference type="GO" id="GO:0032259">
    <property type="term" value="P:methylation"/>
    <property type="evidence" value="ECO:0007669"/>
    <property type="project" value="UniProtKB-KW"/>
</dbReference>
<dbReference type="CDD" id="cd02440">
    <property type="entry name" value="AdoMet_MTases"/>
    <property type="match status" value="1"/>
</dbReference>
<dbReference type="AlphaFoldDB" id="A0A1N7SC84"/>
<keyword evidence="4" id="KW-1185">Reference proteome</keyword>
<reference evidence="3" key="1">
    <citation type="submission" date="2016-12" db="EMBL/GenBank/DDBJ databases">
        <authorList>
            <person name="Moulin L."/>
        </authorList>
    </citation>
    <scope>NUCLEOTIDE SEQUENCE [LARGE SCALE GENOMIC DNA]</scope>
    <source>
        <strain evidence="3">STM 7183</strain>
    </source>
</reference>
<sequence>MLFLGFAKGEDVSFFRPVFLRAFGRPQGVLGLIGGKIMANMNAPCAAWAIGLLEVRASDRVIEIGFGPGVGIQLLAQKATAGMIAGVDPSREMIAQAAARNAPAIARGQVDLRQGLAGRLPFDEDTFDKALAVNSMQVWPDPAAGLAELRRVMKPGATLVLAFTIHSGQQQSGLLERVTGAGFADAKLTQKGDDAFCVIASKP</sequence>
<name>A0A1N7SC84_9BURK</name>
<comment type="caution">
    <text evidence="3">The sequence shown here is derived from an EMBL/GenBank/DDBJ whole genome shotgun (WGS) entry which is preliminary data.</text>
</comment>
<evidence type="ECO:0000256" key="1">
    <source>
        <dbReference type="ARBA" id="ARBA00022679"/>
    </source>
</evidence>
<dbReference type="Gene3D" id="3.40.50.150">
    <property type="entry name" value="Vaccinia Virus protein VP39"/>
    <property type="match status" value="1"/>
</dbReference>
<dbReference type="Proteomes" id="UP000195569">
    <property type="component" value="Unassembled WGS sequence"/>
</dbReference>
<protein>
    <submittedName>
        <fullName evidence="3">Methyltransferase type 11</fullName>
    </submittedName>
</protein>
<keyword evidence="1" id="KW-0808">Transferase</keyword>